<dbReference type="Proteomes" id="UP000531840">
    <property type="component" value="Unassembled WGS sequence"/>
</dbReference>
<dbReference type="RefSeq" id="WP_179939926.1">
    <property type="nucleotide sequence ID" value="NZ_JACBYF010000001.1"/>
</dbReference>
<evidence type="ECO:0000313" key="3">
    <source>
        <dbReference type="EMBL" id="NYS46761.1"/>
    </source>
</evidence>
<dbReference type="InterPro" id="IPR036868">
    <property type="entry name" value="TusA-like_sf"/>
</dbReference>
<name>A0ABX2SX38_9BACL</name>
<feature type="domain" description="UPF0033" evidence="2">
    <location>
        <begin position="77"/>
        <end position="141"/>
    </location>
</feature>
<dbReference type="InterPro" id="IPR027396">
    <property type="entry name" value="DsrEFH-like"/>
</dbReference>
<dbReference type="PANTHER" id="PTHR33279:SF6">
    <property type="entry name" value="SULFUR CARRIER PROTEIN YEDF-RELATED"/>
    <property type="match status" value="1"/>
</dbReference>
<dbReference type="EMBL" id="JACBYF010000001">
    <property type="protein sequence ID" value="NYS46761.1"/>
    <property type="molecule type" value="Genomic_DNA"/>
</dbReference>
<protein>
    <submittedName>
        <fullName evidence="3">Sulfurtransferase-like selenium metabolism protein YedF</fullName>
    </submittedName>
</protein>
<sequence>MKKFKLDATGLACPIPVVKTKKLLEEYETVETTVDNFIATQNLDKLAKQLSYNIAVTEVGSNYEVVISKNDLAKDNVIDTLNDKCVIPVTQAKRVLEKESKVEILVKDESNVDKLEEFAKKNNYNFEKLQKEDHYSVSIEKLNNELEQEKPVQKFDESYIVVINKKIMGHGSEELGKRLIKAYLYALTEQEELPKKIIFYNDGGELVDRNRSHVLDELRELENNGVEIVCCGACIDYHNIDLAVGNPTNMYFIVEDMRKANRIIRP</sequence>
<dbReference type="Pfam" id="PF01206">
    <property type="entry name" value="TusA"/>
    <property type="match status" value="2"/>
</dbReference>
<dbReference type="InterPro" id="IPR001455">
    <property type="entry name" value="TusA-like"/>
</dbReference>
<accession>A0ABX2SX38</accession>
<feature type="domain" description="UPF0033" evidence="2">
    <location>
        <begin position="5"/>
        <end position="69"/>
    </location>
</feature>
<dbReference type="PANTHER" id="PTHR33279">
    <property type="entry name" value="SULFUR CARRIER PROTEIN YEDF-RELATED"/>
    <property type="match status" value="1"/>
</dbReference>
<dbReference type="NCBIfam" id="TIGR03527">
    <property type="entry name" value="selenium_YedF"/>
    <property type="match status" value="1"/>
</dbReference>
<dbReference type="Gene3D" id="3.30.110.40">
    <property type="entry name" value="TusA-like domain"/>
    <property type="match status" value="2"/>
</dbReference>
<dbReference type="InterPro" id="IPR019870">
    <property type="entry name" value="Se_metab_YedF"/>
</dbReference>
<keyword evidence="4" id="KW-1185">Reference proteome</keyword>
<dbReference type="SUPFAM" id="SSF75169">
    <property type="entry name" value="DsrEFH-like"/>
    <property type="match status" value="1"/>
</dbReference>
<gene>
    <name evidence="3" type="primary">yedF</name>
    <name evidence="3" type="ORF">HZY85_00935</name>
</gene>
<reference evidence="3 4" key="1">
    <citation type="submission" date="2020-07" db="EMBL/GenBank/DDBJ databases">
        <title>MOT database genomes.</title>
        <authorList>
            <person name="Joseph S."/>
            <person name="Aduse-Opoku J."/>
            <person name="Hashim A."/>
            <person name="Wade W."/>
            <person name="Curtis M."/>
        </authorList>
    </citation>
    <scope>NUCLEOTIDE SEQUENCE [LARGE SCALE GENOMIC DNA]</scope>
    <source>
        <strain evidence="3 4">CIP 106318</strain>
    </source>
</reference>
<comment type="caution">
    <text evidence="3">The sequence shown here is derived from an EMBL/GenBank/DDBJ whole genome shotgun (WGS) entry which is preliminary data.</text>
</comment>
<comment type="similarity">
    <text evidence="1">Belongs to the sulfur carrier protein TusA family.</text>
</comment>
<evidence type="ECO:0000256" key="1">
    <source>
        <dbReference type="ARBA" id="ARBA00008984"/>
    </source>
</evidence>
<dbReference type="SUPFAM" id="SSF64307">
    <property type="entry name" value="SirA-like"/>
    <property type="match status" value="2"/>
</dbReference>
<proteinExistence type="inferred from homology"/>
<organism evidence="3 4">
    <name type="scientific">Gemelliphila palaticanis</name>
    <dbReference type="NCBI Taxonomy" id="81950"/>
    <lineage>
        <taxon>Bacteria</taxon>
        <taxon>Bacillati</taxon>
        <taxon>Bacillota</taxon>
        <taxon>Bacilli</taxon>
        <taxon>Bacillales</taxon>
        <taxon>Gemellaceae</taxon>
        <taxon>Gemelliphila</taxon>
    </lineage>
</organism>
<evidence type="ECO:0000259" key="2">
    <source>
        <dbReference type="Pfam" id="PF01206"/>
    </source>
</evidence>
<evidence type="ECO:0000313" key="4">
    <source>
        <dbReference type="Proteomes" id="UP000531840"/>
    </source>
</evidence>